<organism evidence="4 5">
    <name type="scientific">Prevotella lacticifex</name>
    <dbReference type="NCBI Taxonomy" id="2854755"/>
    <lineage>
        <taxon>Bacteria</taxon>
        <taxon>Pseudomonadati</taxon>
        <taxon>Bacteroidota</taxon>
        <taxon>Bacteroidia</taxon>
        <taxon>Bacteroidales</taxon>
        <taxon>Prevotellaceae</taxon>
        <taxon>Prevotella</taxon>
    </lineage>
</organism>
<evidence type="ECO:0000313" key="4">
    <source>
        <dbReference type="EMBL" id="GJG58711.1"/>
    </source>
</evidence>
<evidence type="ECO:0000256" key="1">
    <source>
        <dbReference type="ARBA" id="ARBA00022679"/>
    </source>
</evidence>
<dbReference type="InterPro" id="IPR016181">
    <property type="entry name" value="Acyl_CoA_acyltransferase"/>
</dbReference>
<comment type="caution">
    <text evidence="4">The sequence shown here is derived from an EMBL/GenBank/DDBJ whole genome shotgun (WGS) entry which is preliminary data.</text>
</comment>
<name>A0A9R1C9V9_9BACT</name>
<dbReference type="GO" id="GO:0016747">
    <property type="term" value="F:acyltransferase activity, transferring groups other than amino-acyl groups"/>
    <property type="evidence" value="ECO:0007669"/>
    <property type="project" value="InterPro"/>
</dbReference>
<dbReference type="PROSITE" id="PS51186">
    <property type="entry name" value="GNAT"/>
    <property type="match status" value="1"/>
</dbReference>
<dbReference type="InterPro" id="IPR000182">
    <property type="entry name" value="GNAT_dom"/>
</dbReference>
<dbReference type="EMBL" id="BPUB01000001">
    <property type="protein sequence ID" value="GJG58711.1"/>
    <property type="molecule type" value="Genomic_DNA"/>
</dbReference>
<dbReference type="CDD" id="cd04301">
    <property type="entry name" value="NAT_SF"/>
    <property type="match status" value="1"/>
</dbReference>
<keyword evidence="2" id="KW-0012">Acyltransferase</keyword>
<evidence type="ECO:0000313" key="5">
    <source>
        <dbReference type="Proteomes" id="UP000825483"/>
    </source>
</evidence>
<keyword evidence="1" id="KW-0808">Transferase</keyword>
<evidence type="ECO:0000256" key="2">
    <source>
        <dbReference type="ARBA" id="ARBA00023315"/>
    </source>
</evidence>
<reference evidence="4" key="1">
    <citation type="journal article" date="2022" name="Int. J. Syst. Evol. Microbiol.">
        <title>Prevotella lacticifex sp. nov., isolated from the rumen of cows.</title>
        <authorList>
            <person name="Shinkai T."/>
            <person name="Ikeyama N."/>
            <person name="Kumagai M."/>
            <person name="Ohmori H."/>
            <person name="Sakamoto M."/>
            <person name="Ohkuma M."/>
            <person name="Mitsumori M."/>
        </authorList>
    </citation>
    <scope>NUCLEOTIDE SEQUENCE</scope>
    <source>
        <strain evidence="4">R5076</strain>
    </source>
</reference>
<sequence length="166" mass="19491">MMKNIRIATINDIPIIRHMAEQVFPATYKNIITAEQCDYMMDMMYSEVSLHRQMTEEHHIYQLLFVDGDAAGYVSVQPIDADLYELQKIYVLPRYQGLHLGRELFDAAVAQVKKQHPGPCRLFLHVNRYNKAKAFYEHLGLRVTRQGDYDIGHGYFMNDYIMEKEI</sequence>
<dbReference type="SUPFAM" id="SSF55729">
    <property type="entry name" value="Acyl-CoA N-acyltransferases (Nat)"/>
    <property type="match status" value="1"/>
</dbReference>
<feature type="domain" description="N-acetyltransferase" evidence="3">
    <location>
        <begin position="3"/>
        <end position="166"/>
    </location>
</feature>
<dbReference type="AlphaFoldDB" id="A0A9R1C9V9"/>
<dbReference type="PANTHER" id="PTHR43877">
    <property type="entry name" value="AMINOALKYLPHOSPHONATE N-ACETYLTRANSFERASE-RELATED-RELATED"/>
    <property type="match status" value="1"/>
</dbReference>
<dbReference type="InterPro" id="IPR050832">
    <property type="entry name" value="Bact_Acetyltransf"/>
</dbReference>
<accession>A0A9R1C9V9</accession>
<proteinExistence type="predicted"/>
<dbReference type="Gene3D" id="3.40.630.30">
    <property type="match status" value="1"/>
</dbReference>
<keyword evidence="5" id="KW-1185">Reference proteome</keyword>
<evidence type="ECO:0000259" key="3">
    <source>
        <dbReference type="PROSITE" id="PS51186"/>
    </source>
</evidence>
<dbReference type="Proteomes" id="UP000825483">
    <property type="component" value="Unassembled WGS sequence"/>
</dbReference>
<dbReference type="Pfam" id="PF00583">
    <property type="entry name" value="Acetyltransf_1"/>
    <property type="match status" value="1"/>
</dbReference>
<gene>
    <name evidence="4" type="ORF">PRLR5076_15620</name>
</gene>
<protein>
    <submittedName>
        <fullName evidence="4">N-acetyltransferase</fullName>
    </submittedName>
</protein>